<dbReference type="AlphaFoldDB" id="A0A9N8IZ88"/>
<sequence length="637" mass="72750">MKFSSSVFILFFLFIVKVQSQNYELGKVSIAELEEKVHPLDSGAVAAILFCKGVSKIDNSDSHTTIQIRIKIYKKEGYDWANAQFAFPTGKSNTISLTDVFTYNLADGKIIKSKLKPESEFIDKNNKNYWLKKITFPDVKEGSVIEYKIKSYGGGIRDWDFQKSIPVNYSEFKTIIPDAFIFKRNITGFFIPKVTTQIASNTYTYLAKETTYCLQNLPAMKEEDYVNNVKNYCASISHELETISIPGSFFKSFSTDWPTVAKTIYEYEDFGPELNKTGYFEEDIKLLLEGKTKPEDKMATILNYVKSNIKWNNYLGYGCEKGVRKAYKEKSGNCADINLMLTAMLRYSGLEANPVLISTRSNGINFFPSTQGFNYVIAGIETPTGIALLDATDEFSTVNVLPLRDLNWVGRLIRKDGTSETVDLMPKKNSNDLVSMIFDVKEDGKIEGKARRQYSDYNAFNFRTKTAKENEETYIEKIENENGKIEVSNYKRINQNEISEPVSESFSFTGSNLSEIIGDKIYINPMLFFLNEKNPFRQEKREYPVDFGFPFAKRYAIIIKIPANFTVENLPKSLNLVMEDDLGVFKFDVAVAGNTLQLSIVHQINEAIFPVGKYEMLKEYYKTMIAKESEKIVLKRI</sequence>
<proteinExistence type="predicted"/>
<gene>
    <name evidence="2" type="ORF">FLAPXU55_01011</name>
</gene>
<dbReference type="InterPro" id="IPR002931">
    <property type="entry name" value="Transglutaminase-like"/>
</dbReference>
<protein>
    <recommendedName>
        <fullName evidence="1">Transglutaminase-like domain-containing protein</fullName>
    </recommendedName>
</protein>
<dbReference type="Pfam" id="PF01841">
    <property type="entry name" value="Transglut_core"/>
    <property type="match status" value="1"/>
</dbReference>
<dbReference type="RefSeq" id="WP_180856847.1">
    <property type="nucleotide sequence ID" value="NZ_CAIJDE010000032.1"/>
</dbReference>
<dbReference type="SUPFAM" id="SSF54001">
    <property type="entry name" value="Cysteine proteinases"/>
    <property type="match status" value="1"/>
</dbReference>
<evidence type="ECO:0000313" key="2">
    <source>
        <dbReference type="EMBL" id="CAC9973329.1"/>
    </source>
</evidence>
<comment type="caution">
    <text evidence="2">The sequence shown here is derived from an EMBL/GenBank/DDBJ whole genome shotgun (WGS) entry which is preliminary data.</text>
</comment>
<evidence type="ECO:0000313" key="3">
    <source>
        <dbReference type="Proteomes" id="UP000533639"/>
    </source>
</evidence>
<organism evidence="2 3">
    <name type="scientific">Flavobacterium panici</name>
    <dbReference type="NCBI Taxonomy" id="2654843"/>
    <lineage>
        <taxon>Bacteria</taxon>
        <taxon>Pseudomonadati</taxon>
        <taxon>Bacteroidota</taxon>
        <taxon>Flavobacteriia</taxon>
        <taxon>Flavobacteriales</taxon>
        <taxon>Flavobacteriaceae</taxon>
        <taxon>Flavobacterium</taxon>
    </lineage>
</organism>
<dbReference type="InterPro" id="IPR038765">
    <property type="entry name" value="Papain-like_cys_pep_sf"/>
</dbReference>
<reference evidence="2 3" key="1">
    <citation type="submission" date="2020-06" db="EMBL/GenBank/DDBJ databases">
        <authorList>
            <person name="Criscuolo A."/>
        </authorList>
    </citation>
    <scope>NUCLEOTIDE SEQUENCE [LARGE SCALE GENOMIC DNA]</scope>
    <source>
        <strain evidence="2">PXU-55</strain>
    </source>
</reference>
<dbReference type="Gene3D" id="2.60.120.1130">
    <property type="match status" value="1"/>
</dbReference>
<name>A0A9N8IZ88_9FLAO</name>
<feature type="domain" description="Transglutaminase-like" evidence="1">
    <location>
        <begin position="289"/>
        <end position="358"/>
    </location>
</feature>
<dbReference type="Gene3D" id="2.60.40.3140">
    <property type="match status" value="1"/>
</dbReference>
<accession>A0A9N8IZ88</accession>
<dbReference type="Gene3D" id="3.10.620.30">
    <property type="match status" value="1"/>
</dbReference>
<keyword evidence="3" id="KW-1185">Reference proteome</keyword>
<dbReference type="Proteomes" id="UP000533639">
    <property type="component" value="Unassembled WGS sequence"/>
</dbReference>
<evidence type="ECO:0000259" key="1">
    <source>
        <dbReference type="Pfam" id="PF01841"/>
    </source>
</evidence>
<dbReference type="EMBL" id="CAIJDE010000032">
    <property type="protein sequence ID" value="CAC9973329.1"/>
    <property type="molecule type" value="Genomic_DNA"/>
</dbReference>